<sequence length="96" mass="10877">MSNKILEECLIEFRRLLKEWRDEIAALREQQLVSLSSSPPTVNLSHKFLTKTKNHSTGYVYKNPSKPPKTPSQIHPQKTHLVAQSSPKSPSPQTVS</sequence>
<dbReference type="Proteomes" id="UP000327013">
    <property type="component" value="Unassembled WGS sequence"/>
</dbReference>
<feature type="region of interest" description="Disordered" evidence="1">
    <location>
        <begin position="55"/>
        <end position="96"/>
    </location>
</feature>
<feature type="compositionally biased region" description="Polar residues" evidence="1">
    <location>
        <begin position="71"/>
        <end position="96"/>
    </location>
</feature>
<accession>A0A5N6Q7F0</accession>
<evidence type="ECO:0000313" key="2">
    <source>
        <dbReference type="EMBL" id="KAE7838860.1"/>
    </source>
</evidence>
<gene>
    <name evidence="2" type="ORF">FH972_027379</name>
</gene>
<keyword evidence="3" id="KW-1185">Reference proteome</keyword>
<dbReference type="EMBL" id="VIBQ01004579">
    <property type="protein sequence ID" value="KAE7838860.1"/>
    <property type="molecule type" value="Genomic_DNA"/>
</dbReference>
<evidence type="ECO:0000256" key="1">
    <source>
        <dbReference type="SAM" id="MobiDB-lite"/>
    </source>
</evidence>
<proteinExistence type="predicted"/>
<reference evidence="2 3" key="1">
    <citation type="submission" date="2019-06" db="EMBL/GenBank/DDBJ databases">
        <title>A chromosomal-level reference genome of Carpinus fangiana (Coryloideae, Betulaceae).</title>
        <authorList>
            <person name="Yang X."/>
            <person name="Wang Z."/>
            <person name="Zhang L."/>
            <person name="Hao G."/>
            <person name="Liu J."/>
            <person name="Yang Y."/>
        </authorList>
    </citation>
    <scope>NUCLEOTIDE SEQUENCE [LARGE SCALE GENOMIC DNA]</scope>
    <source>
        <strain evidence="2">Cfa_2016G</strain>
        <tissue evidence="2">Leaf</tissue>
    </source>
</reference>
<dbReference type="AlphaFoldDB" id="A0A5N6Q7F0"/>
<evidence type="ECO:0000313" key="3">
    <source>
        <dbReference type="Proteomes" id="UP000327013"/>
    </source>
</evidence>
<organism evidence="2 3">
    <name type="scientific">Carpinus fangiana</name>
    <dbReference type="NCBI Taxonomy" id="176857"/>
    <lineage>
        <taxon>Eukaryota</taxon>
        <taxon>Viridiplantae</taxon>
        <taxon>Streptophyta</taxon>
        <taxon>Embryophyta</taxon>
        <taxon>Tracheophyta</taxon>
        <taxon>Spermatophyta</taxon>
        <taxon>Magnoliopsida</taxon>
        <taxon>eudicotyledons</taxon>
        <taxon>Gunneridae</taxon>
        <taxon>Pentapetalae</taxon>
        <taxon>rosids</taxon>
        <taxon>fabids</taxon>
        <taxon>Fagales</taxon>
        <taxon>Betulaceae</taxon>
        <taxon>Carpinus</taxon>
    </lineage>
</organism>
<comment type="caution">
    <text evidence="2">The sequence shown here is derived from an EMBL/GenBank/DDBJ whole genome shotgun (WGS) entry which is preliminary data.</text>
</comment>
<name>A0A5N6Q7F0_9ROSI</name>
<protein>
    <submittedName>
        <fullName evidence="2">Uncharacterized protein</fullName>
    </submittedName>
</protein>